<evidence type="ECO:0000313" key="1">
    <source>
        <dbReference type="EMBL" id="PON36861.1"/>
    </source>
</evidence>
<name>A0A2P5AK42_PARAD</name>
<keyword evidence="2" id="KW-1185">Reference proteome</keyword>
<dbReference type="OrthoDB" id="193467at2759"/>
<dbReference type="EMBL" id="JXTB01000551">
    <property type="protein sequence ID" value="PON36861.1"/>
    <property type="molecule type" value="Genomic_DNA"/>
</dbReference>
<evidence type="ECO:0000313" key="2">
    <source>
        <dbReference type="Proteomes" id="UP000237105"/>
    </source>
</evidence>
<dbReference type="STRING" id="3476.A0A2P5AK42"/>
<reference evidence="2" key="1">
    <citation type="submission" date="2016-06" db="EMBL/GenBank/DDBJ databases">
        <title>Parallel loss of symbiosis genes in relatives of nitrogen-fixing non-legume Parasponia.</title>
        <authorList>
            <person name="Van Velzen R."/>
            <person name="Holmer R."/>
            <person name="Bu F."/>
            <person name="Rutten L."/>
            <person name="Van Zeijl A."/>
            <person name="Liu W."/>
            <person name="Santuari L."/>
            <person name="Cao Q."/>
            <person name="Sharma T."/>
            <person name="Shen D."/>
            <person name="Roswanjaya Y."/>
            <person name="Wardhani T."/>
            <person name="Kalhor M.S."/>
            <person name="Jansen J."/>
            <person name="Van den Hoogen J."/>
            <person name="Gungor B."/>
            <person name="Hartog M."/>
            <person name="Hontelez J."/>
            <person name="Verver J."/>
            <person name="Yang W.-C."/>
            <person name="Schijlen E."/>
            <person name="Repin R."/>
            <person name="Schilthuizen M."/>
            <person name="Schranz E."/>
            <person name="Heidstra R."/>
            <person name="Miyata K."/>
            <person name="Fedorova E."/>
            <person name="Kohlen W."/>
            <person name="Bisseling T."/>
            <person name="Smit S."/>
            <person name="Geurts R."/>
        </authorList>
    </citation>
    <scope>NUCLEOTIDE SEQUENCE [LARGE SCALE GENOMIC DNA]</scope>
    <source>
        <strain evidence="2">cv. WU1-14</strain>
    </source>
</reference>
<dbReference type="AlphaFoldDB" id="A0A2P5AK42"/>
<gene>
    <name evidence="1" type="ORF">PanWU01x14_325090</name>
</gene>
<protein>
    <submittedName>
        <fullName evidence="1">Tafazzin</fullName>
    </submittedName>
</protein>
<comment type="caution">
    <text evidence="1">The sequence shown here is derived from an EMBL/GenBank/DDBJ whole genome shotgun (WGS) entry which is preliminary data.</text>
</comment>
<sequence>MPENFLFGRRPPVPLCNNKISITVGDPIEFDLPKMRQMAISVSHKFSLPLLGWPSTPDGLDEAAQRCLYSVISEKIRTAMESLRIFGTEACQICFGLTKPLDFSGFVFAELRR</sequence>
<dbReference type="Proteomes" id="UP000237105">
    <property type="component" value="Unassembled WGS sequence"/>
</dbReference>
<proteinExistence type="predicted"/>
<organism evidence="1 2">
    <name type="scientific">Parasponia andersonii</name>
    <name type="common">Sponia andersonii</name>
    <dbReference type="NCBI Taxonomy" id="3476"/>
    <lineage>
        <taxon>Eukaryota</taxon>
        <taxon>Viridiplantae</taxon>
        <taxon>Streptophyta</taxon>
        <taxon>Embryophyta</taxon>
        <taxon>Tracheophyta</taxon>
        <taxon>Spermatophyta</taxon>
        <taxon>Magnoliopsida</taxon>
        <taxon>eudicotyledons</taxon>
        <taxon>Gunneridae</taxon>
        <taxon>Pentapetalae</taxon>
        <taxon>rosids</taxon>
        <taxon>fabids</taxon>
        <taxon>Rosales</taxon>
        <taxon>Cannabaceae</taxon>
        <taxon>Parasponia</taxon>
    </lineage>
</organism>
<accession>A0A2P5AK42</accession>